<feature type="chain" id="PRO_5035768191" description="R-spondin Fu-CRD domain-containing protein" evidence="5">
    <location>
        <begin position="17"/>
        <end position="663"/>
    </location>
</feature>
<gene>
    <name evidence="7" type="ORF">PPENT_87.1.T0670031</name>
</gene>
<feature type="signal peptide" evidence="5">
    <location>
        <begin position="1"/>
        <end position="16"/>
    </location>
</feature>
<organism evidence="7 8">
    <name type="scientific">Paramecium pentaurelia</name>
    <dbReference type="NCBI Taxonomy" id="43138"/>
    <lineage>
        <taxon>Eukaryota</taxon>
        <taxon>Sar</taxon>
        <taxon>Alveolata</taxon>
        <taxon>Ciliophora</taxon>
        <taxon>Intramacronucleata</taxon>
        <taxon>Oligohymenophorea</taxon>
        <taxon>Peniculida</taxon>
        <taxon>Parameciidae</taxon>
        <taxon>Paramecium</taxon>
    </lineage>
</organism>
<dbReference type="OrthoDB" id="10257656at2759"/>
<evidence type="ECO:0000313" key="7">
    <source>
        <dbReference type="EMBL" id="CAD8177117.1"/>
    </source>
</evidence>
<keyword evidence="8" id="KW-1185">Reference proteome</keyword>
<feature type="domain" description="R-spondin Fu-CRD" evidence="6">
    <location>
        <begin position="345"/>
        <end position="404"/>
    </location>
</feature>
<keyword evidence="3 5" id="KW-0732">Signal</keyword>
<dbReference type="InterPro" id="IPR006212">
    <property type="entry name" value="Furin_repeat"/>
</dbReference>
<evidence type="ECO:0000256" key="2">
    <source>
        <dbReference type="ARBA" id="ARBA00022525"/>
    </source>
</evidence>
<evidence type="ECO:0000313" key="8">
    <source>
        <dbReference type="Proteomes" id="UP000689195"/>
    </source>
</evidence>
<dbReference type="EMBL" id="CAJJDO010000067">
    <property type="protein sequence ID" value="CAD8177117.1"/>
    <property type="molecule type" value="Genomic_DNA"/>
</dbReference>
<reference evidence="7" key="1">
    <citation type="submission" date="2021-01" db="EMBL/GenBank/DDBJ databases">
        <authorList>
            <consortium name="Genoscope - CEA"/>
            <person name="William W."/>
        </authorList>
    </citation>
    <scope>NUCLEOTIDE SEQUENCE</scope>
</reference>
<dbReference type="CDD" id="cd00064">
    <property type="entry name" value="FU"/>
    <property type="match status" value="2"/>
</dbReference>
<sequence>MKLILVIFGILVNMNALKVYQELSDLSLIQSSNIMKCSILNKIDYYYLSQSQPSVNYQMRISESHYAVDIFVDFYLIGEFIDKPINILLDNILIDQYSVKNDNSVPFCDIQPTQVSTYFKTYIHYQQDLNLAFQLENSNGFSLGIRNIQIIPKLCHESCTQCVGPQKDQCRSCYIGAQLSKKTNECKCPSITPYLSVQQNQCLKKCEVSEYFNQNLDMCIYDDKIEQVSQYFWNNYDFTGWSMIENGKTQSLLNKFYMNINGKIVGQFFVSQSINYKFNNAFYYQSLRIRADIYIFKSQLQPQIYVQVDKIQKLVTPLHYYNETESYGYIIYHIDYIIDALPISNITISVNSDENLQWGINQIIINTINCQANCNSCKSKLICNICKAGYYIYQGSCVTSCPKYSTLVDSVCKDITEQYPLTTYLLRAFDDNIITNFIVKNTRSINSFYQNQFGTFYDGIRYFGGLKDKGNQYFQKLFNNLPPHYKILLELNVMTFEFTQLNSSSNSVTISIDNQLATRINSWQDQIQMIKIEQAHIKQNLSLVMMSVSQVDTYFSFGISNLNIMIQRCQPLCKTCIGPNQNDCTEWIIEQNSQNQNCNNGYIFDIEQQKCLLCPMGCQKCLDQVTCLKCEDTFTQQGSSCYCLNGYIDEFTLDCIANITNPL</sequence>
<evidence type="ECO:0000259" key="6">
    <source>
        <dbReference type="Pfam" id="PF15913"/>
    </source>
</evidence>
<proteinExistence type="predicted"/>
<dbReference type="SMART" id="SM00261">
    <property type="entry name" value="FU"/>
    <property type="match status" value="4"/>
</dbReference>
<accession>A0A8S1VJC9</accession>
<dbReference type="PANTHER" id="PTHR39767">
    <property type="entry name" value="CALCIUM/CALMODULIN-BINDING MEMBRANE PROTEIN PCM4-RELATED"/>
    <property type="match status" value="1"/>
</dbReference>
<dbReference type="GO" id="GO:0005576">
    <property type="term" value="C:extracellular region"/>
    <property type="evidence" value="ECO:0007669"/>
    <property type="project" value="UniProtKB-SubCell"/>
</dbReference>
<name>A0A8S1VJC9_9CILI</name>
<evidence type="ECO:0000256" key="5">
    <source>
        <dbReference type="SAM" id="SignalP"/>
    </source>
</evidence>
<protein>
    <recommendedName>
        <fullName evidence="6">R-spondin Fu-CRD domain-containing protein</fullName>
    </recommendedName>
</protein>
<evidence type="ECO:0000256" key="3">
    <source>
        <dbReference type="ARBA" id="ARBA00022729"/>
    </source>
</evidence>
<comment type="subcellular location">
    <subcellularLocation>
        <location evidence="1">Secreted</location>
    </subcellularLocation>
</comment>
<comment type="caution">
    <text evidence="7">The sequence shown here is derived from an EMBL/GenBank/DDBJ whole genome shotgun (WGS) entry which is preliminary data.</text>
</comment>
<dbReference type="Proteomes" id="UP000689195">
    <property type="component" value="Unassembled WGS sequence"/>
</dbReference>
<evidence type="ECO:0000256" key="4">
    <source>
        <dbReference type="ARBA" id="ARBA00023180"/>
    </source>
</evidence>
<dbReference type="AlphaFoldDB" id="A0A8S1VJC9"/>
<dbReference type="PANTHER" id="PTHR39767:SF2">
    <property type="entry name" value="CHROMOSOME UNDETERMINED SCAFFOLD_1, WHOLE GENOME SHOTGUN SEQUENCE"/>
    <property type="match status" value="1"/>
</dbReference>
<dbReference type="InterPro" id="IPR043601">
    <property type="entry name" value="Rspo_Fu-CRD_dom"/>
</dbReference>
<evidence type="ECO:0000256" key="1">
    <source>
        <dbReference type="ARBA" id="ARBA00004613"/>
    </source>
</evidence>
<keyword evidence="4" id="KW-0325">Glycoprotein</keyword>
<keyword evidence="2" id="KW-0964">Secreted</keyword>
<dbReference type="Pfam" id="PF15913">
    <property type="entry name" value="Furin-like_2"/>
    <property type="match status" value="1"/>
</dbReference>